<evidence type="ECO:0000256" key="2">
    <source>
        <dbReference type="ARBA" id="ARBA00022525"/>
    </source>
</evidence>
<evidence type="ECO:0000256" key="17">
    <source>
        <dbReference type="SAM" id="SignalP"/>
    </source>
</evidence>
<dbReference type="Proteomes" id="UP000828390">
    <property type="component" value="Unassembled WGS sequence"/>
</dbReference>
<feature type="binding site" evidence="14">
    <location>
        <position position="414"/>
    </location>
    <ligand>
        <name>Ca(2+)</name>
        <dbReference type="ChEBI" id="CHEBI:29108"/>
        <label>2</label>
    </ligand>
</feature>
<keyword evidence="3" id="KW-0272">Extracellular matrix</keyword>
<keyword evidence="9 14" id="KW-0862">Zinc</keyword>
<evidence type="ECO:0000256" key="13">
    <source>
        <dbReference type="PIRSR" id="PIRSR613273-1"/>
    </source>
</evidence>
<evidence type="ECO:0000256" key="6">
    <source>
        <dbReference type="ARBA" id="ARBA00022729"/>
    </source>
</evidence>
<feature type="binding site" evidence="14">
    <location>
        <position position="299"/>
    </location>
    <ligand>
        <name>Ca(2+)</name>
        <dbReference type="ChEBI" id="CHEBI:29108"/>
        <label>1</label>
    </ligand>
</feature>
<evidence type="ECO:0000256" key="1">
    <source>
        <dbReference type="ARBA" id="ARBA00004498"/>
    </source>
</evidence>
<sequence length="1390" mass="151748">MNLALLLFAAILQWTTTGGHSNKYSFHKELTDDERKFYFGTNDIEEVPNYEYTTPQPIDSRKKRSDVNHDVDVSYVIDVFGKATHIILERNRHLINPGCIVQLVKENVTTVSVCDSEQTNCFYTGRISNDSNSWVAASICGGLHAMIGSSDKTVVVQPIRASHVTRTRRDTLTSQPHIVYEYTARKVLFATDDYVQNTVINKSSRRRRDAGKKIVETTVVVDPTAYRFHGSETERMVKTILNVMAKLYLDSTLRSQLYFSLNKLVILEHDQAGLKIETDSARTLDTFCQWQTTWNPSSDSNPEHADYVVLLTKVDLELRGNAATAGLARKGMCGEKTRCAVVEDSGLAGALVMAHETGHVLGMNHDGDGNSCPDGEHIMATWAASGVGAFTWSACSARALKDFLDSSESSCLNDVPPPGSTDISASSTFPGTIYSASQQCRLMLGQEADVCEDVVVPGQTDVCGALVCRERPNSGTNGCQIYPTPRMDGTECGHRQWCMGAVCVAMGAGSPGPVDGGWSVWEAEMGPCSRSCGGGVKFRRRYCNNPEPKYGGKTCTGSDISGGELCNVQECPGRSQIDFLSQQCAATNDRPVQGHNYRWVPNIGVEGDASCKINCQVEDTNIIMSRGINQDGSECFVRDAASTTQKCVQGKCAAFGCDGHMESGHVFDKCAVCKGRGDMCRKVTGTYNQGRKQELTTFATFPGNSTGITITQGNRYCWISVTVNGEQLFAMSSSRMSGNYVIGGVSLKYNKLPEKIEITGPTSAPVIAQVYRQYGQEYVGTAPEVTYEYHVPTGHRQTTVYMWKTRAGACSKTCGTGAQTPIITCESVATGTVDDYNCILAEKPSEVPKPCNTQACPPRWRGAEWGECTKSCGGGEKQRLVQCVEENNNVDRVVDNGRCVGQTKPGSTSTCNSHACSGVWKAGAWSQCSTSCARGTRARTVRCYSSATSNTPIDDSSCILIEKPTEQEACIAHACETKSGCSDEVDNCDQYAAGFCTGPSYSNWAKKNCAKYCGYCEEITASGSCSDAVNDCAAYGSSMCTEYASWAKQKCQRFCHFCDTDNHNGACKDASNECASYVSSMCTEYKSWAVQNCQAYCGFCGHRKKRDLRDLLVPIVEPSKAYDSGIVPPKKAINEENMSDIVPGIDVTVNVPDVIGNSDDVIMFPRKRTDEAPPTALCNTVRTTSRGAIDVRGKLVEGEVCEQILVVSAENRILLTFEDLRMDCQSGDEMTIVDGVTNEKRSLCDSQIEKTWLSHGNIVVLQFKAGVNGHGHSFSYEAIPQQKQPACRQQFTDVAGHLTVQSSDVTECEIYVIVTPGRSVQIIFNEFHMVDMTGKPGCIKVEDMEGEEVDSFCGELSPFIWESRGARVRLVYGQVRENGGFEAEYTVQTL</sequence>
<comment type="subcellular location">
    <subcellularLocation>
        <location evidence="1">Secreted</location>
        <location evidence="1">Extracellular space</location>
        <location evidence="1">Extracellular matrix</location>
    </subcellularLocation>
</comment>
<evidence type="ECO:0000313" key="21">
    <source>
        <dbReference type="Proteomes" id="UP000828390"/>
    </source>
</evidence>
<dbReference type="SMART" id="SM00209">
    <property type="entry name" value="TSP1"/>
    <property type="match status" value="4"/>
</dbReference>
<dbReference type="PROSITE" id="PS51670">
    <property type="entry name" value="SHKT"/>
    <property type="match status" value="2"/>
</dbReference>
<evidence type="ECO:0000256" key="12">
    <source>
        <dbReference type="ARBA" id="ARBA00023180"/>
    </source>
</evidence>
<dbReference type="InterPro" id="IPR035914">
    <property type="entry name" value="Sperma_CUB_dom_sf"/>
</dbReference>
<protein>
    <submittedName>
        <fullName evidence="20">Uncharacterized protein</fullName>
    </submittedName>
</protein>
<dbReference type="GO" id="GO:0030198">
    <property type="term" value="P:extracellular matrix organization"/>
    <property type="evidence" value="ECO:0007669"/>
    <property type="project" value="InterPro"/>
</dbReference>
<dbReference type="Pfam" id="PF00090">
    <property type="entry name" value="TSP_1"/>
    <property type="match status" value="1"/>
</dbReference>
<feature type="disulfide bond" evidence="15">
    <location>
        <begin position="532"/>
        <end position="571"/>
    </location>
</feature>
<dbReference type="PROSITE" id="PS50092">
    <property type="entry name" value="TSP1"/>
    <property type="match status" value="3"/>
</dbReference>
<dbReference type="InterPro" id="IPR000884">
    <property type="entry name" value="TSP1_rpt"/>
</dbReference>
<keyword evidence="12" id="KW-0325">Glycoprotein</keyword>
<evidence type="ECO:0000256" key="8">
    <source>
        <dbReference type="ARBA" id="ARBA00022801"/>
    </source>
</evidence>
<feature type="disulfide bond" evidence="15">
    <location>
        <begin position="451"/>
        <end position="479"/>
    </location>
</feature>
<feature type="signal peptide" evidence="17">
    <location>
        <begin position="1"/>
        <end position="19"/>
    </location>
</feature>
<dbReference type="Pfam" id="PF19030">
    <property type="entry name" value="TSP1_ADAMTS"/>
    <property type="match status" value="3"/>
</dbReference>
<dbReference type="SMART" id="SM00254">
    <property type="entry name" value="ShKT"/>
    <property type="match status" value="3"/>
</dbReference>
<dbReference type="InterPro" id="IPR041645">
    <property type="entry name" value="ADAMTS_CR_2"/>
</dbReference>
<keyword evidence="11 15" id="KW-1015">Disulfide bond</keyword>
<dbReference type="Gene3D" id="2.20.100.10">
    <property type="entry name" value="Thrombospondin type-1 (TSP1) repeat"/>
    <property type="match status" value="4"/>
</dbReference>
<keyword evidence="7" id="KW-0677">Repeat</keyword>
<dbReference type="Gene3D" id="1.10.10.1940">
    <property type="match status" value="1"/>
</dbReference>
<evidence type="ECO:0000256" key="5">
    <source>
        <dbReference type="ARBA" id="ARBA00022723"/>
    </source>
</evidence>
<keyword evidence="21" id="KW-1185">Reference proteome</keyword>
<organism evidence="20 21">
    <name type="scientific">Dreissena polymorpha</name>
    <name type="common">Zebra mussel</name>
    <name type="synonym">Mytilus polymorpha</name>
    <dbReference type="NCBI Taxonomy" id="45954"/>
    <lineage>
        <taxon>Eukaryota</taxon>
        <taxon>Metazoa</taxon>
        <taxon>Spiralia</taxon>
        <taxon>Lophotrochozoa</taxon>
        <taxon>Mollusca</taxon>
        <taxon>Bivalvia</taxon>
        <taxon>Autobranchia</taxon>
        <taxon>Heteroconchia</taxon>
        <taxon>Euheterodonta</taxon>
        <taxon>Imparidentia</taxon>
        <taxon>Neoheterodontei</taxon>
        <taxon>Myida</taxon>
        <taxon>Dreissenoidea</taxon>
        <taxon>Dreissenidae</taxon>
        <taxon>Dreissena</taxon>
    </lineage>
</organism>
<evidence type="ECO:0000259" key="18">
    <source>
        <dbReference type="PROSITE" id="PS50215"/>
    </source>
</evidence>
<dbReference type="InterPro" id="IPR013273">
    <property type="entry name" value="ADAMTS/ADAMTS-like"/>
</dbReference>
<evidence type="ECO:0000256" key="10">
    <source>
        <dbReference type="ARBA" id="ARBA00023049"/>
    </source>
</evidence>
<dbReference type="EMBL" id="JAIWYP010000007">
    <property type="protein sequence ID" value="KAH3791565.1"/>
    <property type="molecule type" value="Genomic_DNA"/>
</dbReference>
<feature type="domain" description="ShKT" evidence="19">
    <location>
        <begin position="981"/>
        <end position="1016"/>
    </location>
</feature>
<feature type="binding site" evidence="14">
    <location>
        <position position="411"/>
    </location>
    <ligand>
        <name>Ca(2+)</name>
        <dbReference type="ChEBI" id="CHEBI:29108"/>
        <label>1</label>
    </ligand>
</feature>
<dbReference type="SUPFAM" id="SSF82895">
    <property type="entry name" value="TSP-1 type 1 repeat"/>
    <property type="match status" value="4"/>
</dbReference>
<feature type="disulfide bond" evidence="15">
    <location>
        <begin position="288"/>
        <end position="339"/>
    </location>
</feature>
<dbReference type="GO" id="GO:0031012">
    <property type="term" value="C:extracellular matrix"/>
    <property type="evidence" value="ECO:0007669"/>
    <property type="project" value="TreeGrafter"/>
</dbReference>
<feature type="chain" id="PRO_5038891025" evidence="17">
    <location>
        <begin position="20"/>
        <end position="1390"/>
    </location>
</feature>
<dbReference type="Gene3D" id="3.40.1620.60">
    <property type="match status" value="1"/>
</dbReference>
<dbReference type="InterPro" id="IPR024079">
    <property type="entry name" value="MetalloPept_cat_dom_sf"/>
</dbReference>
<gene>
    <name evidence="20" type="ORF">DPMN_145053</name>
</gene>
<feature type="disulfide bond" evidence="15">
    <location>
        <begin position="372"/>
        <end position="395"/>
    </location>
</feature>
<dbReference type="InterPro" id="IPR010294">
    <property type="entry name" value="ADAMTS_spacer1"/>
</dbReference>
<dbReference type="Pfam" id="PF19236">
    <property type="entry name" value="ADAMTS_CR_3"/>
    <property type="match status" value="1"/>
</dbReference>
<evidence type="ECO:0000256" key="11">
    <source>
        <dbReference type="ARBA" id="ARBA00023157"/>
    </source>
</evidence>
<dbReference type="Pfam" id="PF01421">
    <property type="entry name" value="Reprolysin"/>
    <property type="match status" value="1"/>
</dbReference>
<evidence type="ECO:0000256" key="14">
    <source>
        <dbReference type="PIRSR" id="PIRSR613273-2"/>
    </source>
</evidence>
<dbReference type="Pfam" id="PF01562">
    <property type="entry name" value="Pep_M12B_propep"/>
    <property type="match status" value="1"/>
</dbReference>
<dbReference type="GO" id="GO:0046872">
    <property type="term" value="F:metal ion binding"/>
    <property type="evidence" value="ECO:0007669"/>
    <property type="project" value="UniProtKB-KW"/>
</dbReference>
<feature type="binding site" evidence="14 16">
    <location>
        <position position="355"/>
    </location>
    <ligand>
        <name>Zn(2+)</name>
        <dbReference type="ChEBI" id="CHEBI:29105"/>
        <note>catalytic</note>
    </ligand>
</feature>
<comment type="caution">
    <text evidence="20">The sequence shown here is derived from an EMBL/GenBank/DDBJ whole genome shotgun (WGS) entry which is preliminary data.</text>
</comment>
<dbReference type="InterPro" id="IPR003582">
    <property type="entry name" value="ShKT_dom"/>
</dbReference>
<feature type="disulfide bond" evidence="15">
    <location>
        <begin position="543"/>
        <end position="555"/>
    </location>
</feature>
<comment type="caution">
    <text evidence="16">Lacks conserved residue(s) required for the propagation of feature annotation.</text>
</comment>
<dbReference type="GO" id="GO:0006508">
    <property type="term" value="P:proteolysis"/>
    <property type="evidence" value="ECO:0007669"/>
    <property type="project" value="UniProtKB-KW"/>
</dbReference>
<evidence type="ECO:0000256" key="15">
    <source>
        <dbReference type="PIRSR" id="PIRSR613273-3"/>
    </source>
</evidence>
<accession>A0A9D4F7X3</accession>
<feature type="disulfide bond" evidence="15">
    <location>
        <begin position="463"/>
        <end position="498"/>
    </location>
</feature>
<dbReference type="InterPro" id="IPR045371">
    <property type="entry name" value="ADAMTS_CR_3"/>
</dbReference>
<dbReference type="InterPro" id="IPR001590">
    <property type="entry name" value="Peptidase_M12B"/>
</dbReference>
<dbReference type="SUPFAM" id="SSF55486">
    <property type="entry name" value="Metalloproteases ('zincins'), catalytic domain"/>
    <property type="match status" value="1"/>
</dbReference>
<dbReference type="Pfam" id="PF17771">
    <property type="entry name" value="ADAMTS_CR_2"/>
    <property type="match status" value="1"/>
</dbReference>
<feature type="disulfide bond" evidence="15">
    <location>
        <begin position="492"/>
        <end position="503"/>
    </location>
</feature>
<dbReference type="FunFam" id="2.20.100.10:FF:000001">
    <property type="entry name" value="semaphorin-5A isoform X1"/>
    <property type="match status" value="1"/>
</dbReference>
<keyword evidence="8" id="KW-0378">Hydrolase</keyword>
<feature type="domain" description="Peptidase M12B" evidence="18">
    <location>
        <begin position="213"/>
        <end position="416"/>
    </location>
</feature>
<keyword evidence="4" id="KW-0645">Protease</keyword>
<feature type="domain" description="ShKT" evidence="19">
    <location>
        <begin position="1067"/>
        <end position="1100"/>
    </location>
</feature>
<comment type="cofactor">
    <cofactor evidence="14">
        <name>Zn(2+)</name>
        <dbReference type="ChEBI" id="CHEBI:29105"/>
    </cofactor>
    <text evidence="14">Binds 1 zinc ion per subunit.</text>
</comment>
<feature type="binding site" evidence="14">
    <location>
        <position position="216"/>
    </location>
    <ligand>
        <name>Ca(2+)</name>
        <dbReference type="ChEBI" id="CHEBI:29108"/>
        <label>1</label>
    </ligand>
</feature>
<dbReference type="Pfam" id="PF01549">
    <property type="entry name" value="ShK"/>
    <property type="match status" value="3"/>
</dbReference>
<dbReference type="PROSITE" id="PS50215">
    <property type="entry name" value="ADAM_MEPRO"/>
    <property type="match status" value="1"/>
</dbReference>
<feature type="binding site" evidence="14">
    <location>
        <position position="216"/>
    </location>
    <ligand>
        <name>Ca(2+)</name>
        <dbReference type="ChEBI" id="CHEBI:29108"/>
        <label>2</label>
    </ligand>
</feature>
<feature type="binding site" evidence="14">
    <location>
        <position position="414"/>
    </location>
    <ligand>
        <name>Ca(2+)</name>
        <dbReference type="ChEBI" id="CHEBI:29108"/>
        <label>1</label>
    </ligand>
</feature>
<dbReference type="Gene3D" id="2.60.120.290">
    <property type="entry name" value="Spermadhesin, CUB domain"/>
    <property type="match status" value="2"/>
</dbReference>
<keyword evidence="5 14" id="KW-0479">Metal-binding</keyword>
<evidence type="ECO:0000256" key="16">
    <source>
        <dbReference type="PROSITE-ProRule" id="PRU00276"/>
    </source>
</evidence>
<feature type="binding site" evidence="14">
    <location>
        <position position="306"/>
    </location>
    <ligand>
        <name>Ca(2+)</name>
        <dbReference type="ChEBI" id="CHEBI:29108"/>
        <label>1</label>
    </ligand>
</feature>
<dbReference type="SUPFAM" id="SSF49854">
    <property type="entry name" value="Spermadhesin, CUB domain"/>
    <property type="match status" value="2"/>
</dbReference>
<keyword evidence="6 17" id="KW-0732">Signal</keyword>
<evidence type="ECO:0000256" key="7">
    <source>
        <dbReference type="ARBA" id="ARBA00022737"/>
    </source>
</evidence>
<evidence type="ECO:0000256" key="3">
    <source>
        <dbReference type="ARBA" id="ARBA00022530"/>
    </source>
</evidence>
<name>A0A9D4F7X3_DREPO</name>
<evidence type="ECO:0000256" key="4">
    <source>
        <dbReference type="ARBA" id="ARBA00022670"/>
    </source>
</evidence>
<feature type="disulfide bond" evidence="15">
    <location>
        <begin position="528"/>
        <end position="566"/>
    </location>
</feature>
<proteinExistence type="predicted"/>
<dbReference type="InterPro" id="IPR050439">
    <property type="entry name" value="ADAMTS_ADAMTS-like"/>
</dbReference>
<dbReference type="Gene3D" id="3.40.390.10">
    <property type="entry name" value="Collagenase (Catalytic Domain)"/>
    <property type="match status" value="1"/>
</dbReference>
<dbReference type="PRINTS" id="PR01857">
    <property type="entry name" value="ADAMTSFAMILY"/>
</dbReference>
<evidence type="ECO:0000313" key="20">
    <source>
        <dbReference type="EMBL" id="KAH3791565.1"/>
    </source>
</evidence>
<feature type="binding site" evidence="14 16">
    <location>
        <position position="359"/>
    </location>
    <ligand>
        <name>Zn(2+)</name>
        <dbReference type="ChEBI" id="CHEBI:29105"/>
        <note>catalytic</note>
    </ligand>
</feature>
<dbReference type="OrthoDB" id="6156443at2759"/>
<feature type="active site" evidence="13 16">
    <location>
        <position position="356"/>
    </location>
</feature>
<reference evidence="20" key="2">
    <citation type="submission" date="2020-11" db="EMBL/GenBank/DDBJ databases">
        <authorList>
            <person name="McCartney M.A."/>
            <person name="Auch B."/>
            <person name="Kono T."/>
            <person name="Mallez S."/>
            <person name="Becker A."/>
            <person name="Gohl D.M."/>
            <person name="Silverstein K.A.T."/>
            <person name="Koren S."/>
            <person name="Bechman K.B."/>
            <person name="Herman A."/>
            <person name="Abrahante J.E."/>
            <person name="Garbe J."/>
        </authorList>
    </citation>
    <scope>NUCLEOTIDE SEQUENCE</scope>
    <source>
        <strain evidence="20">Duluth1</strain>
        <tissue evidence="20">Whole animal</tissue>
    </source>
</reference>
<dbReference type="GO" id="GO:0004222">
    <property type="term" value="F:metalloendopeptidase activity"/>
    <property type="evidence" value="ECO:0007669"/>
    <property type="project" value="InterPro"/>
</dbReference>
<dbReference type="InterPro" id="IPR002870">
    <property type="entry name" value="Peptidase_M12B_N"/>
</dbReference>
<dbReference type="InterPro" id="IPR036383">
    <property type="entry name" value="TSP1_rpt_sf"/>
</dbReference>
<dbReference type="PANTHER" id="PTHR13723">
    <property type="entry name" value="ADAMTS A DISINTEGRIN AND METALLOPROTEASE WITH THROMBOSPONDIN MOTIFS PROTEASE"/>
    <property type="match status" value="1"/>
</dbReference>
<keyword evidence="10" id="KW-0482">Metalloprotease</keyword>
<evidence type="ECO:0000256" key="9">
    <source>
        <dbReference type="ARBA" id="ARBA00022833"/>
    </source>
</evidence>
<dbReference type="PANTHER" id="PTHR13723:SF20">
    <property type="entry name" value="A DISINTEGRIN AND METALLOPROTEINASE WITH THROMBOSPONDIN MOTIFS 13"/>
    <property type="match status" value="1"/>
</dbReference>
<feature type="binding site" evidence="14 16">
    <location>
        <position position="365"/>
    </location>
    <ligand>
        <name>Zn(2+)</name>
        <dbReference type="ChEBI" id="CHEBI:29105"/>
        <note>catalytic</note>
    </ligand>
</feature>
<feature type="disulfide bond" evidence="15">
    <location>
        <begin position="333"/>
        <end position="411"/>
    </location>
</feature>
<dbReference type="Gene3D" id="2.60.120.830">
    <property type="match status" value="1"/>
</dbReference>
<keyword evidence="2" id="KW-0964">Secreted</keyword>
<reference evidence="20" key="1">
    <citation type="journal article" date="2019" name="bioRxiv">
        <title>The Genome of the Zebra Mussel, Dreissena polymorpha: A Resource for Invasive Species Research.</title>
        <authorList>
            <person name="McCartney M.A."/>
            <person name="Auch B."/>
            <person name="Kono T."/>
            <person name="Mallez S."/>
            <person name="Zhang Y."/>
            <person name="Obille A."/>
            <person name="Becker A."/>
            <person name="Abrahante J.E."/>
            <person name="Garbe J."/>
            <person name="Badalamenti J.P."/>
            <person name="Herman A."/>
            <person name="Mangelson H."/>
            <person name="Liachko I."/>
            <person name="Sullivan S."/>
            <person name="Sone E.D."/>
            <person name="Koren S."/>
            <person name="Silverstein K.A.T."/>
            <person name="Beckman K.B."/>
            <person name="Gohl D.M."/>
        </authorList>
    </citation>
    <scope>NUCLEOTIDE SEQUENCE</scope>
    <source>
        <strain evidence="20">Duluth1</strain>
        <tissue evidence="20">Whole animal</tissue>
    </source>
</reference>
<feature type="disulfide bond" evidence="15">
    <location>
        <begin position="440"/>
        <end position="468"/>
    </location>
</feature>
<dbReference type="Pfam" id="PF05986">
    <property type="entry name" value="ADAMTS_spacer1"/>
    <property type="match status" value="1"/>
</dbReference>
<feature type="binding site" evidence="14">
    <location>
        <position position="299"/>
    </location>
    <ligand>
        <name>Ca(2+)</name>
        <dbReference type="ChEBI" id="CHEBI:29108"/>
        <label>2</label>
    </ligand>
</feature>
<evidence type="ECO:0000259" key="19">
    <source>
        <dbReference type="PROSITE" id="PS51670"/>
    </source>
</evidence>
<keyword evidence="14" id="KW-0106">Calcium</keyword>